<protein>
    <submittedName>
        <fullName evidence="1">Uncharacterized protein</fullName>
    </submittedName>
</protein>
<proteinExistence type="predicted"/>
<evidence type="ECO:0000313" key="1">
    <source>
        <dbReference type="EMBL" id="EOA94142.1"/>
    </source>
</evidence>
<name>R0L1I3_ANAPL</name>
<dbReference type="Proteomes" id="UP000296049">
    <property type="component" value="Unassembled WGS sequence"/>
</dbReference>
<dbReference type="AlphaFoldDB" id="R0L1I3"/>
<evidence type="ECO:0000313" key="2">
    <source>
        <dbReference type="Proteomes" id="UP000296049"/>
    </source>
</evidence>
<gene>
    <name evidence="1" type="ORF">Anapl_16037</name>
</gene>
<keyword evidence="2" id="KW-1185">Reference proteome</keyword>
<accession>R0L1I3</accession>
<reference evidence="2" key="1">
    <citation type="journal article" date="2013" name="Nat. Genet.">
        <title>The duck genome and transcriptome provide insight into an avian influenza virus reservoir species.</title>
        <authorList>
            <person name="Huang Y."/>
            <person name="Li Y."/>
            <person name="Burt D.W."/>
            <person name="Chen H."/>
            <person name="Zhang Y."/>
            <person name="Qian W."/>
            <person name="Kim H."/>
            <person name="Gan S."/>
            <person name="Zhao Y."/>
            <person name="Li J."/>
            <person name="Yi K."/>
            <person name="Feng H."/>
            <person name="Zhu P."/>
            <person name="Li B."/>
            <person name="Liu Q."/>
            <person name="Fairley S."/>
            <person name="Magor K.E."/>
            <person name="Du Z."/>
            <person name="Hu X."/>
            <person name="Goodman L."/>
            <person name="Tafer H."/>
            <person name="Vignal A."/>
            <person name="Lee T."/>
            <person name="Kim K.W."/>
            <person name="Sheng Z."/>
            <person name="An Y."/>
            <person name="Searle S."/>
            <person name="Herrero J."/>
            <person name="Groenen M.A."/>
            <person name="Crooijmans R.P."/>
            <person name="Faraut T."/>
            <person name="Cai Q."/>
            <person name="Webster R.G."/>
            <person name="Aldridge J.R."/>
            <person name="Warren W.C."/>
            <person name="Bartschat S."/>
            <person name="Kehr S."/>
            <person name="Marz M."/>
            <person name="Stadler P.F."/>
            <person name="Smith J."/>
            <person name="Kraus R.H."/>
            <person name="Zhao Y."/>
            <person name="Ren L."/>
            <person name="Fei J."/>
            <person name="Morisson M."/>
            <person name="Kaiser P."/>
            <person name="Griffin D.K."/>
            <person name="Rao M."/>
            <person name="Pitel F."/>
            <person name="Wang J."/>
            <person name="Li N."/>
        </authorList>
    </citation>
    <scope>NUCLEOTIDE SEQUENCE [LARGE SCALE GENOMIC DNA]</scope>
</reference>
<organism evidence="1 2">
    <name type="scientific">Anas platyrhynchos</name>
    <name type="common">Mallard</name>
    <name type="synonym">Anas boschas</name>
    <dbReference type="NCBI Taxonomy" id="8839"/>
    <lineage>
        <taxon>Eukaryota</taxon>
        <taxon>Metazoa</taxon>
        <taxon>Chordata</taxon>
        <taxon>Craniata</taxon>
        <taxon>Vertebrata</taxon>
        <taxon>Euteleostomi</taxon>
        <taxon>Archelosauria</taxon>
        <taxon>Archosauria</taxon>
        <taxon>Dinosauria</taxon>
        <taxon>Saurischia</taxon>
        <taxon>Theropoda</taxon>
        <taxon>Coelurosauria</taxon>
        <taxon>Aves</taxon>
        <taxon>Neognathae</taxon>
        <taxon>Galloanserae</taxon>
        <taxon>Anseriformes</taxon>
        <taxon>Anatidae</taxon>
        <taxon>Anatinae</taxon>
        <taxon>Anas</taxon>
    </lineage>
</organism>
<dbReference type="EMBL" id="KB744961">
    <property type="protein sequence ID" value="EOA94142.1"/>
    <property type="molecule type" value="Genomic_DNA"/>
</dbReference>
<sequence length="144" mass="16332">MNLSCQLLHITQDSNMKLLINQRPIITGNFRIKPEQLWMKEMKAELDVEGHSLFGRKARSSKTFLNDQFGRQKDRYSIARNVCRIGYGAPKLQLIEELWQLQQVKTILSGTSPHSINSVAPSGYATSLKSLYPTGVTVTFNYKG</sequence>